<dbReference type="AlphaFoldDB" id="A0A6J4V8R0"/>
<dbReference type="SUPFAM" id="SSF55920">
    <property type="entry name" value="Creatinase/aminopeptidase"/>
    <property type="match status" value="1"/>
</dbReference>
<organism evidence="4">
    <name type="scientific">uncultured Thermomicrobiales bacterium</name>
    <dbReference type="NCBI Taxonomy" id="1645740"/>
    <lineage>
        <taxon>Bacteria</taxon>
        <taxon>Pseudomonadati</taxon>
        <taxon>Thermomicrobiota</taxon>
        <taxon>Thermomicrobia</taxon>
        <taxon>Thermomicrobiales</taxon>
        <taxon>environmental samples</taxon>
    </lineage>
</organism>
<sequence>MGKGKKKDRAKEAQPKGDEHGADVPGAVAGAPRQGSGAMTTATNGSTGDAEIAASARRPGDDPGTTPSMDWFIAPQEYAARVIRVRGELVRRELDALVLFHPIRMAYVSGFHHLSTERPMAIVVPLDSTEGLGALVPHLEQEHIQTAHGISRVKVYPEYPTGGTKHPMRHLADLLAEMGLGSRTARIGYDSDGYLDINGYDGPTLASVVAEGATAVPARDLIDRMRAVKSTAELSMIRQSCQWGNLAHRLMHENLELGRTEMDISLEASTEASRMMIATLGPTYRPLSIGWGMPALAMFHAGANTSLPHGLSNAVGLRPGDILVTGAGADVGGYQSELERTMIMGEPSAEFVRHYDLMMRLQQAGFDALRPGRTLAEAESDVSAAFAELGVAEMQRHHTGHGIGLEGHEAPFIDKGDPTPITEGMVLSVEPGLYVPGLGGFRHSDTVVVTAGGVERLTYYPRDLEAMIVPI</sequence>
<accession>A0A6J4V8R0</accession>
<dbReference type="SUPFAM" id="SSF53092">
    <property type="entry name" value="Creatinase/prolidase N-terminal domain"/>
    <property type="match status" value="1"/>
</dbReference>
<name>A0A6J4V8R0_9BACT</name>
<feature type="domain" description="Creatinase N-terminal" evidence="3">
    <location>
        <begin position="81"/>
        <end position="228"/>
    </location>
</feature>
<dbReference type="Gene3D" id="3.40.350.10">
    <property type="entry name" value="Creatinase/prolidase N-terminal domain"/>
    <property type="match status" value="1"/>
</dbReference>
<dbReference type="InterPro" id="IPR000587">
    <property type="entry name" value="Creatinase_N"/>
</dbReference>
<gene>
    <name evidence="4" type="ORF">AVDCRST_MAG70-2449</name>
</gene>
<dbReference type="InterPro" id="IPR029149">
    <property type="entry name" value="Creatin/AminoP/Spt16_N"/>
</dbReference>
<protein>
    <submittedName>
        <fullName evidence="4">Cobalt dependent X-Pro dipeptidase</fullName>
    </submittedName>
</protein>
<feature type="region of interest" description="Disordered" evidence="1">
    <location>
        <begin position="1"/>
        <end position="68"/>
    </location>
</feature>
<dbReference type="Pfam" id="PF01321">
    <property type="entry name" value="Creatinase_N"/>
    <property type="match status" value="1"/>
</dbReference>
<feature type="domain" description="Peptidase M24" evidence="2">
    <location>
        <begin position="236"/>
        <end position="451"/>
    </location>
</feature>
<feature type="compositionally biased region" description="Low complexity" evidence="1">
    <location>
        <begin position="23"/>
        <end position="32"/>
    </location>
</feature>
<dbReference type="InterPro" id="IPR036005">
    <property type="entry name" value="Creatinase/aminopeptidase-like"/>
</dbReference>
<feature type="compositionally biased region" description="Polar residues" evidence="1">
    <location>
        <begin position="37"/>
        <end position="47"/>
    </location>
</feature>
<evidence type="ECO:0000259" key="2">
    <source>
        <dbReference type="Pfam" id="PF00557"/>
    </source>
</evidence>
<feature type="compositionally biased region" description="Basic and acidic residues" evidence="1">
    <location>
        <begin position="9"/>
        <end position="22"/>
    </location>
</feature>
<dbReference type="EMBL" id="CADCWH010000392">
    <property type="protein sequence ID" value="CAA9570423.1"/>
    <property type="molecule type" value="Genomic_DNA"/>
</dbReference>
<dbReference type="PANTHER" id="PTHR46112:SF2">
    <property type="entry name" value="XAA-PRO AMINOPEPTIDASE P-RELATED"/>
    <property type="match status" value="1"/>
</dbReference>
<dbReference type="InterPro" id="IPR000994">
    <property type="entry name" value="Pept_M24"/>
</dbReference>
<dbReference type="InterPro" id="IPR050659">
    <property type="entry name" value="Peptidase_M24B"/>
</dbReference>
<reference evidence="4" key="1">
    <citation type="submission" date="2020-02" db="EMBL/GenBank/DDBJ databases">
        <authorList>
            <person name="Meier V. D."/>
        </authorList>
    </citation>
    <scope>NUCLEOTIDE SEQUENCE</scope>
    <source>
        <strain evidence="4">AVDCRST_MAG70</strain>
    </source>
</reference>
<dbReference type="Pfam" id="PF00557">
    <property type="entry name" value="Peptidase_M24"/>
    <property type="match status" value="1"/>
</dbReference>
<evidence type="ECO:0000313" key="4">
    <source>
        <dbReference type="EMBL" id="CAA9570423.1"/>
    </source>
</evidence>
<evidence type="ECO:0000256" key="1">
    <source>
        <dbReference type="SAM" id="MobiDB-lite"/>
    </source>
</evidence>
<dbReference type="Gene3D" id="3.90.230.10">
    <property type="entry name" value="Creatinase/methionine aminopeptidase superfamily"/>
    <property type="match status" value="1"/>
</dbReference>
<evidence type="ECO:0000259" key="3">
    <source>
        <dbReference type="Pfam" id="PF01321"/>
    </source>
</evidence>
<dbReference type="PANTHER" id="PTHR46112">
    <property type="entry name" value="AMINOPEPTIDASE"/>
    <property type="match status" value="1"/>
</dbReference>
<proteinExistence type="predicted"/>